<reference evidence="13 14" key="1">
    <citation type="submission" date="2019-11" db="EMBL/GenBank/DDBJ databases">
        <title>Whole-genome sequence of the anaerobic purple sulfur bacterium Allochromatium palmeri DSM 15591.</title>
        <authorList>
            <person name="Kyndt J.A."/>
            <person name="Meyer T.E."/>
        </authorList>
    </citation>
    <scope>NUCLEOTIDE SEQUENCE [LARGE SCALE GENOMIC DNA]</scope>
    <source>
        <strain evidence="13 14">DSM 15591</strain>
    </source>
</reference>
<evidence type="ECO:0000256" key="10">
    <source>
        <dbReference type="ARBA" id="ARBA00030775"/>
    </source>
</evidence>
<keyword evidence="7 11" id="KW-1133">Transmembrane helix</keyword>
<keyword evidence="4" id="KW-0488">Methylation</keyword>
<name>A0A6N8EJ81_9GAMM</name>
<evidence type="ECO:0000256" key="11">
    <source>
        <dbReference type="SAM" id="Phobius"/>
    </source>
</evidence>
<feature type="domain" description="General secretion pathway GspH" evidence="12">
    <location>
        <begin position="43"/>
        <end position="119"/>
    </location>
</feature>
<dbReference type="InterPro" id="IPR012902">
    <property type="entry name" value="N_methyl_site"/>
</dbReference>
<dbReference type="GO" id="GO:0005886">
    <property type="term" value="C:plasma membrane"/>
    <property type="evidence" value="ECO:0007669"/>
    <property type="project" value="UniProtKB-SubCell"/>
</dbReference>
<accession>A0A6N8EJ81</accession>
<evidence type="ECO:0000256" key="5">
    <source>
        <dbReference type="ARBA" id="ARBA00022519"/>
    </source>
</evidence>
<dbReference type="Proteomes" id="UP000434044">
    <property type="component" value="Unassembled WGS sequence"/>
</dbReference>
<evidence type="ECO:0000256" key="6">
    <source>
        <dbReference type="ARBA" id="ARBA00022692"/>
    </source>
</evidence>
<dbReference type="Pfam" id="PF07963">
    <property type="entry name" value="N_methyl"/>
    <property type="match status" value="1"/>
</dbReference>
<gene>
    <name evidence="13" type="ORF">GJ668_15010</name>
</gene>
<evidence type="ECO:0000256" key="3">
    <source>
        <dbReference type="ARBA" id="ARBA00022475"/>
    </source>
</evidence>
<keyword evidence="6 11" id="KW-0812">Transmembrane</keyword>
<evidence type="ECO:0000256" key="2">
    <source>
        <dbReference type="ARBA" id="ARBA00021549"/>
    </source>
</evidence>
<keyword evidence="14" id="KW-1185">Reference proteome</keyword>
<evidence type="ECO:0000259" key="12">
    <source>
        <dbReference type="Pfam" id="PF12019"/>
    </source>
</evidence>
<dbReference type="OrthoDB" id="2313614at2"/>
<feature type="transmembrane region" description="Helical" evidence="11">
    <location>
        <begin position="6"/>
        <end position="28"/>
    </location>
</feature>
<evidence type="ECO:0000256" key="1">
    <source>
        <dbReference type="ARBA" id="ARBA00004377"/>
    </source>
</evidence>
<evidence type="ECO:0000256" key="4">
    <source>
        <dbReference type="ARBA" id="ARBA00022481"/>
    </source>
</evidence>
<dbReference type="InterPro" id="IPR022346">
    <property type="entry name" value="T2SS_GspH"/>
</dbReference>
<keyword evidence="5" id="KW-0997">Cell inner membrane</keyword>
<comment type="caution">
    <text evidence="13">The sequence shown here is derived from an EMBL/GenBank/DDBJ whole genome shotgun (WGS) entry which is preliminary data.</text>
</comment>
<dbReference type="Gene3D" id="3.55.40.10">
    <property type="entry name" value="minor pseudopilin epsh domain"/>
    <property type="match status" value="1"/>
</dbReference>
<keyword evidence="3" id="KW-1003">Cell membrane</keyword>
<dbReference type="AlphaFoldDB" id="A0A6N8EJ81"/>
<proteinExistence type="inferred from homology"/>
<dbReference type="Pfam" id="PF12019">
    <property type="entry name" value="GspH"/>
    <property type="match status" value="1"/>
</dbReference>
<keyword evidence="8 11" id="KW-0472">Membrane</keyword>
<comment type="similarity">
    <text evidence="9">Belongs to the GSP H family.</text>
</comment>
<sequence length="123" mass="13730">MNKHQGFTIIELMITVALALIVLTIGVPNFRSIIQNNRATTITNDLVTALQTARSEAIKQRKHATVCRRNNSGTGCENGVDWSAGWLVWRDDDGDDTLDNDEIQKVWDAFNSGTNSVTSKYIY</sequence>
<evidence type="ECO:0000256" key="8">
    <source>
        <dbReference type="ARBA" id="ARBA00023136"/>
    </source>
</evidence>
<dbReference type="RefSeq" id="WP_155450947.1">
    <property type="nucleotide sequence ID" value="NZ_WNKT01000038.1"/>
</dbReference>
<evidence type="ECO:0000256" key="9">
    <source>
        <dbReference type="ARBA" id="ARBA00025772"/>
    </source>
</evidence>
<evidence type="ECO:0000313" key="14">
    <source>
        <dbReference type="Proteomes" id="UP000434044"/>
    </source>
</evidence>
<protein>
    <recommendedName>
        <fullName evidence="2">Type II secretion system protein H</fullName>
    </recommendedName>
    <alternativeName>
        <fullName evidence="10">General secretion pathway protein H</fullName>
    </alternativeName>
</protein>
<dbReference type="InterPro" id="IPR018247">
    <property type="entry name" value="EF_Hand_1_Ca_BS"/>
</dbReference>
<dbReference type="GO" id="GO:0015628">
    <property type="term" value="P:protein secretion by the type II secretion system"/>
    <property type="evidence" value="ECO:0007669"/>
    <property type="project" value="InterPro"/>
</dbReference>
<dbReference type="SUPFAM" id="SSF54523">
    <property type="entry name" value="Pili subunits"/>
    <property type="match status" value="1"/>
</dbReference>
<dbReference type="NCBIfam" id="TIGR02532">
    <property type="entry name" value="IV_pilin_GFxxxE"/>
    <property type="match status" value="1"/>
</dbReference>
<comment type="subcellular location">
    <subcellularLocation>
        <location evidence="1">Cell inner membrane</location>
        <topology evidence="1">Single-pass membrane protein</topology>
    </subcellularLocation>
</comment>
<organism evidence="13 14">
    <name type="scientific">Allochromatium palmeri</name>
    <dbReference type="NCBI Taxonomy" id="231048"/>
    <lineage>
        <taxon>Bacteria</taxon>
        <taxon>Pseudomonadati</taxon>
        <taxon>Pseudomonadota</taxon>
        <taxon>Gammaproteobacteria</taxon>
        <taxon>Chromatiales</taxon>
        <taxon>Chromatiaceae</taxon>
        <taxon>Allochromatium</taxon>
    </lineage>
</organism>
<evidence type="ECO:0000256" key="7">
    <source>
        <dbReference type="ARBA" id="ARBA00022989"/>
    </source>
</evidence>
<dbReference type="GO" id="GO:0015627">
    <property type="term" value="C:type II protein secretion system complex"/>
    <property type="evidence" value="ECO:0007669"/>
    <property type="project" value="InterPro"/>
</dbReference>
<dbReference type="EMBL" id="WNKT01000038">
    <property type="protein sequence ID" value="MTW22384.1"/>
    <property type="molecule type" value="Genomic_DNA"/>
</dbReference>
<dbReference type="InterPro" id="IPR045584">
    <property type="entry name" value="Pilin-like"/>
</dbReference>
<evidence type="ECO:0000313" key="13">
    <source>
        <dbReference type="EMBL" id="MTW22384.1"/>
    </source>
</evidence>
<dbReference type="PROSITE" id="PS00018">
    <property type="entry name" value="EF_HAND_1"/>
    <property type="match status" value="1"/>
</dbReference>